<keyword evidence="1" id="KW-0805">Transcription regulation</keyword>
<dbReference type="SMART" id="SM00420">
    <property type="entry name" value="HTH_DEOR"/>
    <property type="match status" value="1"/>
</dbReference>
<dbReference type="GO" id="GO:0003700">
    <property type="term" value="F:DNA-binding transcription factor activity"/>
    <property type="evidence" value="ECO:0007669"/>
    <property type="project" value="InterPro"/>
</dbReference>
<dbReference type="InterPro" id="IPR036390">
    <property type="entry name" value="WH_DNA-bd_sf"/>
</dbReference>
<keyword evidence="6" id="KW-1185">Reference proteome</keyword>
<accession>A0A3S1B482</accession>
<keyword evidence="2" id="KW-0238">DNA-binding</keyword>
<dbReference type="Proteomes" id="UP000267430">
    <property type="component" value="Unassembled WGS sequence"/>
</dbReference>
<dbReference type="PANTHER" id="PTHR30363">
    <property type="entry name" value="HTH-TYPE TRANSCRIPTIONAL REGULATOR SRLR-RELATED"/>
    <property type="match status" value="1"/>
</dbReference>
<dbReference type="EMBL" id="RYZZ01000017">
    <property type="protein sequence ID" value="RUQ28167.1"/>
    <property type="molecule type" value="Genomic_DNA"/>
</dbReference>
<dbReference type="Gene3D" id="3.40.50.1360">
    <property type="match status" value="1"/>
</dbReference>
<name>A0A3S1B482_9BACI</name>
<dbReference type="InterPro" id="IPR036388">
    <property type="entry name" value="WH-like_DNA-bd_sf"/>
</dbReference>
<dbReference type="InterPro" id="IPR037171">
    <property type="entry name" value="NagB/RpiA_transferase-like"/>
</dbReference>
<organism evidence="5 6">
    <name type="scientific">Peribacillus cavernae</name>
    <dbReference type="NCBI Taxonomy" id="1674310"/>
    <lineage>
        <taxon>Bacteria</taxon>
        <taxon>Bacillati</taxon>
        <taxon>Bacillota</taxon>
        <taxon>Bacilli</taxon>
        <taxon>Bacillales</taxon>
        <taxon>Bacillaceae</taxon>
        <taxon>Peribacillus</taxon>
    </lineage>
</organism>
<feature type="domain" description="HTH deoR-type" evidence="4">
    <location>
        <begin position="3"/>
        <end position="58"/>
    </location>
</feature>
<dbReference type="Pfam" id="PF08220">
    <property type="entry name" value="HTH_DeoR"/>
    <property type="match status" value="1"/>
</dbReference>
<evidence type="ECO:0000256" key="3">
    <source>
        <dbReference type="ARBA" id="ARBA00023163"/>
    </source>
</evidence>
<dbReference type="PROSITE" id="PS00894">
    <property type="entry name" value="HTH_DEOR_1"/>
    <property type="match status" value="1"/>
</dbReference>
<evidence type="ECO:0000313" key="6">
    <source>
        <dbReference type="Proteomes" id="UP000267430"/>
    </source>
</evidence>
<evidence type="ECO:0000256" key="1">
    <source>
        <dbReference type="ARBA" id="ARBA00023015"/>
    </source>
</evidence>
<dbReference type="InterPro" id="IPR018356">
    <property type="entry name" value="Tscrpt_reg_HTH_DeoR_CS"/>
</dbReference>
<dbReference type="PANTHER" id="PTHR30363:SF44">
    <property type="entry name" value="AGA OPERON TRANSCRIPTIONAL REPRESSOR-RELATED"/>
    <property type="match status" value="1"/>
</dbReference>
<evidence type="ECO:0000256" key="2">
    <source>
        <dbReference type="ARBA" id="ARBA00023125"/>
    </source>
</evidence>
<dbReference type="InterPro" id="IPR014036">
    <property type="entry name" value="DeoR-like_C"/>
</dbReference>
<protein>
    <submittedName>
        <fullName evidence="5">DeoR/GlpR transcriptional regulator</fullName>
    </submittedName>
</protein>
<dbReference type="GO" id="GO:0003677">
    <property type="term" value="F:DNA binding"/>
    <property type="evidence" value="ECO:0007669"/>
    <property type="project" value="UniProtKB-KW"/>
</dbReference>
<comment type="caution">
    <text evidence="5">The sequence shown here is derived from an EMBL/GenBank/DDBJ whole genome shotgun (WGS) entry which is preliminary data.</text>
</comment>
<keyword evidence="3" id="KW-0804">Transcription</keyword>
<dbReference type="AlphaFoldDB" id="A0A3S1B482"/>
<dbReference type="InterPro" id="IPR001034">
    <property type="entry name" value="DeoR_HTH"/>
</dbReference>
<dbReference type="Gene3D" id="1.10.10.10">
    <property type="entry name" value="Winged helix-like DNA-binding domain superfamily/Winged helix DNA-binding domain"/>
    <property type="match status" value="1"/>
</dbReference>
<gene>
    <name evidence="5" type="ORF">ELQ35_13070</name>
</gene>
<dbReference type="PROSITE" id="PS51000">
    <property type="entry name" value="HTH_DEOR_2"/>
    <property type="match status" value="1"/>
</dbReference>
<proteinExistence type="predicted"/>
<sequence length="259" mass="28521">MLPLERKLQILKQIEKDGKVEIEELVDRLNVSSMTIRRDLNHLEKEGKIVRTHGGALPANVLIAETPYIDKSVTKTEQKRSIARYAATLIPTNSNIILDSGTTTLEIAKEIKMRDDLTIVTNDLKIAAELLDCPSQVICTGGSLQKGVGAMFGPHAQSILKQIRVDILFLGTHAIDLRAGLSAPTMEKALIKQMMIESASKTWVAADSSKFNKCSFSQVCPLQSVEAIITDSELSDTDEKLFNEYVKIQIVEEGGEEAI</sequence>
<dbReference type="Pfam" id="PF00455">
    <property type="entry name" value="DeoRC"/>
    <property type="match status" value="1"/>
</dbReference>
<evidence type="ECO:0000313" key="5">
    <source>
        <dbReference type="EMBL" id="RUQ28167.1"/>
    </source>
</evidence>
<dbReference type="InterPro" id="IPR050313">
    <property type="entry name" value="Carb_Metab_HTH_regulators"/>
</dbReference>
<evidence type="ECO:0000259" key="4">
    <source>
        <dbReference type="PROSITE" id="PS51000"/>
    </source>
</evidence>
<dbReference type="SUPFAM" id="SSF100950">
    <property type="entry name" value="NagB/RpiA/CoA transferase-like"/>
    <property type="match status" value="1"/>
</dbReference>
<dbReference type="OrthoDB" id="9798651at2"/>
<dbReference type="SMART" id="SM01134">
    <property type="entry name" value="DeoRC"/>
    <property type="match status" value="1"/>
</dbReference>
<dbReference type="PRINTS" id="PR00037">
    <property type="entry name" value="HTHLACR"/>
</dbReference>
<dbReference type="SUPFAM" id="SSF46785">
    <property type="entry name" value="Winged helix' DNA-binding domain"/>
    <property type="match status" value="1"/>
</dbReference>
<dbReference type="RefSeq" id="WP_126865274.1">
    <property type="nucleotide sequence ID" value="NZ_JAUSTX010000002.1"/>
</dbReference>
<reference evidence="5 6" key="1">
    <citation type="submission" date="2018-12" db="EMBL/GenBank/DDBJ databases">
        <title>Bacillus chawlae sp. nov., Bacillus glennii sp. nov., and Bacillus saganii sp. nov. Isolated from the Vehicle Assembly Building at Kennedy Space Center where the Viking Spacecraft were Assembled.</title>
        <authorList>
            <person name="Seuylemezian A."/>
            <person name="Vaishampayan P."/>
        </authorList>
    </citation>
    <scope>NUCLEOTIDE SEQUENCE [LARGE SCALE GENOMIC DNA]</scope>
    <source>
        <strain evidence="5 6">L5</strain>
    </source>
</reference>